<keyword evidence="1" id="KW-1133">Transmembrane helix</keyword>
<feature type="transmembrane region" description="Helical" evidence="1">
    <location>
        <begin position="36"/>
        <end position="53"/>
    </location>
</feature>
<dbReference type="Proteomes" id="UP000177328">
    <property type="component" value="Unassembled WGS sequence"/>
</dbReference>
<feature type="transmembrane region" description="Helical" evidence="1">
    <location>
        <begin position="7"/>
        <end position="30"/>
    </location>
</feature>
<gene>
    <name evidence="2" type="ORF">A3D25_02795</name>
</gene>
<evidence type="ECO:0000313" key="2">
    <source>
        <dbReference type="EMBL" id="OGE40941.1"/>
    </source>
</evidence>
<accession>A0A1F5KJZ2</accession>
<keyword evidence="1" id="KW-0812">Transmembrane</keyword>
<name>A0A1F5KJZ2_9BACT</name>
<proteinExistence type="predicted"/>
<organism evidence="2 3">
    <name type="scientific">Candidatus Daviesbacteria bacterium RIFCSPHIGHO2_02_FULL_43_12</name>
    <dbReference type="NCBI Taxonomy" id="1797776"/>
    <lineage>
        <taxon>Bacteria</taxon>
        <taxon>Candidatus Daviesiibacteriota</taxon>
    </lineage>
</organism>
<feature type="transmembrane region" description="Helical" evidence="1">
    <location>
        <begin position="65"/>
        <end position="87"/>
    </location>
</feature>
<comment type="caution">
    <text evidence="2">The sequence shown here is derived from an EMBL/GenBank/DDBJ whole genome shotgun (WGS) entry which is preliminary data.</text>
</comment>
<sequence length="88" mass="10029">MFIWRGYGFLVPLVSLFSVILVPTLLGKFTGGTENWMVSAGFVLAGFVIWFMTQKLTSRAYHTFFFLRMDYWAYVIGALGLVSFFAAH</sequence>
<dbReference type="EMBL" id="MFDD01000003">
    <property type="protein sequence ID" value="OGE40941.1"/>
    <property type="molecule type" value="Genomic_DNA"/>
</dbReference>
<reference evidence="2 3" key="1">
    <citation type="journal article" date="2016" name="Nat. Commun.">
        <title>Thousands of microbial genomes shed light on interconnected biogeochemical processes in an aquifer system.</title>
        <authorList>
            <person name="Anantharaman K."/>
            <person name="Brown C.T."/>
            <person name="Hug L.A."/>
            <person name="Sharon I."/>
            <person name="Castelle C.J."/>
            <person name="Probst A.J."/>
            <person name="Thomas B.C."/>
            <person name="Singh A."/>
            <person name="Wilkins M.J."/>
            <person name="Karaoz U."/>
            <person name="Brodie E.L."/>
            <person name="Williams K.H."/>
            <person name="Hubbard S.S."/>
            <person name="Banfield J.F."/>
        </authorList>
    </citation>
    <scope>NUCLEOTIDE SEQUENCE [LARGE SCALE GENOMIC DNA]</scope>
</reference>
<protein>
    <submittedName>
        <fullName evidence="2">Uncharacterized protein</fullName>
    </submittedName>
</protein>
<dbReference type="AlphaFoldDB" id="A0A1F5KJZ2"/>
<evidence type="ECO:0000256" key="1">
    <source>
        <dbReference type="SAM" id="Phobius"/>
    </source>
</evidence>
<keyword evidence="1" id="KW-0472">Membrane</keyword>
<evidence type="ECO:0000313" key="3">
    <source>
        <dbReference type="Proteomes" id="UP000177328"/>
    </source>
</evidence>